<evidence type="ECO:0000256" key="2">
    <source>
        <dbReference type="HAMAP-Rule" id="MF_02087"/>
    </source>
</evidence>
<dbReference type="Gene3D" id="3.20.20.10">
    <property type="entry name" value="Alanine racemase"/>
    <property type="match status" value="1"/>
</dbReference>
<dbReference type="CDD" id="cd00635">
    <property type="entry name" value="PLPDE_III_YBL036c_like"/>
    <property type="match status" value="1"/>
</dbReference>
<comment type="similarity">
    <text evidence="2 4">Belongs to the pyridoxal phosphate-binding protein YggS/PROSC family.</text>
</comment>
<dbReference type="InterPro" id="IPR011078">
    <property type="entry name" value="PyrdxlP_homeostasis"/>
</dbReference>
<feature type="domain" description="Alanine racemase N-terminal" evidence="5">
    <location>
        <begin position="39"/>
        <end position="239"/>
    </location>
</feature>
<dbReference type="GO" id="GO:0030170">
    <property type="term" value="F:pyridoxal phosphate binding"/>
    <property type="evidence" value="ECO:0007669"/>
    <property type="project" value="UniProtKB-UniRule"/>
</dbReference>
<reference evidence="7" key="1">
    <citation type="submission" date="2016-11" db="EMBL/GenBank/DDBJ databases">
        <authorList>
            <person name="Varghese N."/>
            <person name="Submissions S."/>
        </authorList>
    </citation>
    <scope>NUCLEOTIDE SEQUENCE [LARGE SCALE GENOMIC DNA]</scope>
    <source>
        <strain evidence="7">DSM 1811</strain>
    </source>
</reference>
<dbReference type="AlphaFoldDB" id="A0A1M7HQY1"/>
<dbReference type="PANTHER" id="PTHR10146">
    <property type="entry name" value="PROLINE SYNTHETASE CO-TRANSCRIBED BACTERIAL HOMOLOG PROTEIN"/>
    <property type="match status" value="1"/>
</dbReference>
<evidence type="ECO:0000256" key="1">
    <source>
        <dbReference type="ARBA" id="ARBA00022898"/>
    </source>
</evidence>
<keyword evidence="7" id="KW-1185">Reference proteome</keyword>
<dbReference type="EMBL" id="FRBY01000004">
    <property type="protein sequence ID" value="SHM30904.1"/>
    <property type="molecule type" value="Genomic_DNA"/>
</dbReference>
<evidence type="ECO:0000256" key="3">
    <source>
        <dbReference type="PIRSR" id="PIRSR004848-1"/>
    </source>
</evidence>
<dbReference type="SUPFAM" id="SSF51419">
    <property type="entry name" value="PLP-binding barrel"/>
    <property type="match status" value="1"/>
</dbReference>
<sequence length="253" mass="29018">MSHYAVNFACMKEKIISNLRQVHQRIEDACKMSGRQRSDVTLLLAVKTVTPDLIRIAIEAGENLIGENKVQEFSAKHAALKDLTIERHFIGHLQTNKVKEVLKYVTCIQSLDRLGLAQELDRQLQKENRSIDVFIQINTSFEESKFGITPDQILPFIEQIKKYETLKIKGLMTIGLLDVEKEKMRPSLTLLREIRDLIYTQKNNNLKDLKLSMGMSQDLELAIEEGSNMVRIGTSIFGNRFLGKEIWNENLIS</sequence>
<comment type="cofactor">
    <cofactor evidence="3">
        <name>pyridoxal 5'-phosphate</name>
        <dbReference type="ChEBI" id="CHEBI:597326"/>
    </cofactor>
</comment>
<dbReference type="Pfam" id="PF01168">
    <property type="entry name" value="Ala_racemase_N"/>
    <property type="match status" value="1"/>
</dbReference>
<dbReference type="FunFam" id="3.20.20.10:FF:000018">
    <property type="entry name" value="Pyridoxal phosphate homeostasis protein"/>
    <property type="match status" value="1"/>
</dbReference>
<dbReference type="InterPro" id="IPR001608">
    <property type="entry name" value="Ala_racemase_N"/>
</dbReference>
<evidence type="ECO:0000313" key="6">
    <source>
        <dbReference type="EMBL" id="SHM30904.1"/>
    </source>
</evidence>
<feature type="modified residue" description="N6-(pyridoxal phosphate)lysine" evidence="2 3">
    <location>
        <position position="47"/>
    </location>
</feature>
<evidence type="ECO:0000256" key="4">
    <source>
        <dbReference type="RuleBase" id="RU004514"/>
    </source>
</evidence>
<keyword evidence="1 2" id="KW-0663">Pyridoxal phosphate</keyword>
<evidence type="ECO:0000313" key="7">
    <source>
        <dbReference type="Proteomes" id="UP000184121"/>
    </source>
</evidence>
<dbReference type="PIRSF" id="PIRSF004848">
    <property type="entry name" value="YBL036c_PLPDEIII"/>
    <property type="match status" value="1"/>
</dbReference>
<proteinExistence type="inferred from homology"/>
<dbReference type="PANTHER" id="PTHR10146:SF14">
    <property type="entry name" value="PYRIDOXAL PHOSPHATE HOMEOSTASIS PROTEIN"/>
    <property type="match status" value="1"/>
</dbReference>
<evidence type="ECO:0000259" key="5">
    <source>
        <dbReference type="Pfam" id="PF01168"/>
    </source>
</evidence>
<dbReference type="STRING" id="29534.SAMN05444366_2834"/>
<comment type="function">
    <text evidence="2">Pyridoxal 5'-phosphate (PLP)-binding protein, which is involved in PLP homeostasis.</text>
</comment>
<dbReference type="Proteomes" id="UP000184121">
    <property type="component" value="Unassembled WGS sequence"/>
</dbReference>
<dbReference type="NCBIfam" id="TIGR00044">
    <property type="entry name" value="YggS family pyridoxal phosphate-dependent enzyme"/>
    <property type="match status" value="1"/>
</dbReference>
<dbReference type="InterPro" id="IPR029066">
    <property type="entry name" value="PLP-binding_barrel"/>
</dbReference>
<name>A0A1M7HQY1_9FLAO</name>
<gene>
    <name evidence="6" type="ORF">SAMN05444366_2834</name>
</gene>
<organism evidence="6 7">
    <name type="scientific">Flavobacterium saccharophilum</name>
    <dbReference type="NCBI Taxonomy" id="29534"/>
    <lineage>
        <taxon>Bacteria</taxon>
        <taxon>Pseudomonadati</taxon>
        <taxon>Bacteroidota</taxon>
        <taxon>Flavobacteriia</taxon>
        <taxon>Flavobacteriales</taxon>
        <taxon>Flavobacteriaceae</taxon>
        <taxon>Flavobacterium</taxon>
    </lineage>
</organism>
<accession>A0A1M7HQY1</accession>
<dbReference type="HAMAP" id="MF_02087">
    <property type="entry name" value="PLP_homeostasis"/>
    <property type="match status" value="1"/>
</dbReference>
<protein>
    <recommendedName>
        <fullName evidence="2">Pyridoxal phosphate homeostasis protein</fullName>
        <shortName evidence="2">PLP homeostasis protein</shortName>
    </recommendedName>
</protein>